<dbReference type="PANTHER" id="PTHR47564">
    <property type="entry name" value="CYSTEINE-RICH AND TRANSMEMBRANE DOMAIN-CONTAINING PROTEIN 1"/>
    <property type="match status" value="1"/>
</dbReference>
<comment type="subcellular location">
    <subcellularLocation>
        <location evidence="1">Membrane</location>
    </subcellularLocation>
</comment>
<dbReference type="GO" id="GO:0016020">
    <property type="term" value="C:membrane"/>
    <property type="evidence" value="ECO:0007669"/>
    <property type="project" value="UniProtKB-SubCell"/>
</dbReference>
<comment type="similarity">
    <text evidence="2">Belongs to the CYSTM1 family.</text>
</comment>
<name>A0A669QZJ0_PHACC</name>
<evidence type="ECO:0000256" key="2">
    <source>
        <dbReference type="ARBA" id="ARBA00009444"/>
    </source>
</evidence>
<reference evidence="7" key="2">
    <citation type="submission" date="2025-09" db="UniProtKB">
        <authorList>
            <consortium name="Ensembl"/>
        </authorList>
    </citation>
    <scope>IDENTIFICATION</scope>
</reference>
<evidence type="ECO:0000256" key="3">
    <source>
        <dbReference type="ARBA" id="ARBA00013590"/>
    </source>
</evidence>
<accession>A0A669QZJ0</accession>
<evidence type="ECO:0000256" key="1">
    <source>
        <dbReference type="ARBA" id="ARBA00004370"/>
    </source>
</evidence>
<evidence type="ECO:0000313" key="7">
    <source>
        <dbReference type="Ensembl" id="ENSPCLP00000019881.1"/>
    </source>
</evidence>
<dbReference type="PANTHER" id="PTHR47564:SF1">
    <property type="entry name" value="CYSTEINE-RICH AND TRANSMEMBRANE DOMAIN-CONTAINING PROTEIN 1"/>
    <property type="match status" value="1"/>
</dbReference>
<evidence type="ECO:0000259" key="6">
    <source>
        <dbReference type="Pfam" id="PF12734"/>
    </source>
</evidence>
<sequence>MNLDRDIEKGYSKNIIMKGRLRKVSCPHPESPGQVGAMGCHEPPAAQGGGQSPALGGTMYVVEERRRDDSGESACLTACWTALCCCCLWDMLT</sequence>
<evidence type="ECO:0000313" key="8">
    <source>
        <dbReference type="Proteomes" id="UP000472261"/>
    </source>
</evidence>
<evidence type="ECO:0000256" key="4">
    <source>
        <dbReference type="ARBA" id="ARBA00023136"/>
    </source>
</evidence>
<feature type="region of interest" description="Disordered" evidence="5">
    <location>
        <begin position="28"/>
        <end position="56"/>
    </location>
</feature>
<dbReference type="Ensembl" id="ENSPCLT00000026825.1">
    <property type="protein sequence ID" value="ENSPCLP00000019881.1"/>
    <property type="gene ID" value="ENSPCLG00000016905.1"/>
</dbReference>
<reference evidence="7" key="1">
    <citation type="submission" date="2025-08" db="UniProtKB">
        <authorList>
            <consortium name="Ensembl"/>
        </authorList>
    </citation>
    <scope>IDENTIFICATION</scope>
</reference>
<dbReference type="InterPro" id="IPR028144">
    <property type="entry name" value="CYSTM_dom"/>
</dbReference>
<dbReference type="AlphaFoldDB" id="A0A669QZJ0"/>
<protein>
    <recommendedName>
        <fullName evidence="3">Cysteine-rich and transmembrane domain-containing protein 1</fullName>
    </recommendedName>
</protein>
<dbReference type="Proteomes" id="UP000472261">
    <property type="component" value="Unplaced"/>
</dbReference>
<keyword evidence="4" id="KW-0472">Membrane</keyword>
<evidence type="ECO:0000256" key="5">
    <source>
        <dbReference type="SAM" id="MobiDB-lite"/>
    </source>
</evidence>
<dbReference type="GO" id="GO:0070062">
    <property type="term" value="C:extracellular exosome"/>
    <property type="evidence" value="ECO:0007669"/>
    <property type="project" value="TreeGrafter"/>
</dbReference>
<dbReference type="Pfam" id="PF12734">
    <property type="entry name" value="CYSTM"/>
    <property type="match status" value="1"/>
</dbReference>
<dbReference type="InterPro" id="IPR043240">
    <property type="entry name" value="CYSTM1-like"/>
</dbReference>
<keyword evidence="8" id="KW-1185">Reference proteome</keyword>
<feature type="domain" description="Cysteine-rich transmembrane" evidence="6">
    <location>
        <begin position="58"/>
        <end position="92"/>
    </location>
</feature>
<proteinExistence type="inferred from homology"/>
<organism evidence="7 8">
    <name type="scientific">Phasianus colchicus</name>
    <name type="common">Common pheasant</name>
    <dbReference type="NCBI Taxonomy" id="9054"/>
    <lineage>
        <taxon>Eukaryota</taxon>
        <taxon>Metazoa</taxon>
        <taxon>Chordata</taxon>
        <taxon>Craniata</taxon>
        <taxon>Vertebrata</taxon>
        <taxon>Euteleostomi</taxon>
        <taxon>Archelosauria</taxon>
        <taxon>Archosauria</taxon>
        <taxon>Dinosauria</taxon>
        <taxon>Saurischia</taxon>
        <taxon>Theropoda</taxon>
        <taxon>Coelurosauria</taxon>
        <taxon>Aves</taxon>
        <taxon>Neognathae</taxon>
        <taxon>Galloanserae</taxon>
        <taxon>Galliformes</taxon>
        <taxon>Phasianidae</taxon>
        <taxon>Phasianinae</taxon>
        <taxon>Phasianus</taxon>
    </lineage>
</organism>